<keyword evidence="1" id="KW-1133">Transmembrane helix</keyword>
<dbReference type="Proteomes" id="UP000663877">
    <property type="component" value="Unassembled WGS sequence"/>
</dbReference>
<proteinExistence type="predicted"/>
<comment type="caution">
    <text evidence="2">The sequence shown here is derived from an EMBL/GenBank/DDBJ whole genome shotgun (WGS) entry which is preliminary data.</text>
</comment>
<dbReference type="AlphaFoldDB" id="A0A814G7I6"/>
<dbReference type="EMBL" id="CAJNOI010000069">
    <property type="protein sequence ID" value="CAF0994796.1"/>
    <property type="molecule type" value="Genomic_DNA"/>
</dbReference>
<evidence type="ECO:0000256" key="1">
    <source>
        <dbReference type="SAM" id="Phobius"/>
    </source>
</evidence>
<evidence type="ECO:0000313" key="3">
    <source>
        <dbReference type="EMBL" id="CAF1113273.1"/>
    </source>
</evidence>
<dbReference type="Proteomes" id="UP000663832">
    <property type="component" value="Unassembled WGS sequence"/>
</dbReference>
<sequence>MTNTTLYPFSVVSHKTMMIVNINQKFPSLFSHLPDIVNDCEQQIMKTTTDNQMKLTCKEIAHSLRLVADQVDKKYCQDTEFNRNLNYLSIRFIFQSIFCTLWTRTLLPHILVFFKAKPFLY</sequence>
<name>A0A814G7I6_9BILA</name>
<reference evidence="2" key="1">
    <citation type="submission" date="2021-02" db="EMBL/GenBank/DDBJ databases">
        <authorList>
            <person name="Nowell W R."/>
        </authorList>
    </citation>
    <scope>NUCLEOTIDE SEQUENCE</scope>
</reference>
<keyword evidence="4" id="KW-1185">Reference proteome</keyword>
<dbReference type="EMBL" id="CAJNOM010000133">
    <property type="protein sequence ID" value="CAF1113273.1"/>
    <property type="molecule type" value="Genomic_DNA"/>
</dbReference>
<feature type="transmembrane region" description="Helical" evidence="1">
    <location>
        <begin position="92"/>
        <end position="114"/>
    </location>
</feature>
<protein>
    <submittedName>
        <fullName evidence="2">Uncharacterized protein</fullName>
    </submittedName>
</protein>
<evidence type="ECO:0000313" key="4">
    <source>
        <dbReference type="Proteomes" id="UP000663832"/>
    </source>
</evidence>
<accession>A0A814G7I6</accession>
<evidence type="ECO:0000313" key="5">
    <source>
        <dbReference type="Proteomes" id="UP000663877"/>
    </source>
</evidence>
<organism evidence="2 5">
    <name type="scientific">Adineta steineri</name>
    <dbReference type="NCBI Taxonomy" id="433720"/>
    <lineage>
        <taxon>Eukaryota</taxon>
        <taxon>Metazoa</taxon>
        <taxon>Spiralia</taxon>
        <taxon>Gnathifera</taxon>
        <taxon>Rotifera</taxon>
        <taxon>Eurotatoria</taxon>
        <taxon>Bdelloidea</taxon>
        <taxon>Adinetida</taxon>
        <taxon>Adinetidae</taxon>
        <taxon>Adineta</taxon>
    </lineage>
</organism>
<dbReference type="OrthoDB" id="10019548at2759"/>
<keyword evidence="1" id="KW-0472">Membrane</keyword>
<evidence type="ECO:0000313" key="2">
    <source>
        <dbReference type="EMBL" id="CAF0994796.1"/>
    </source>
</evidence>
<keyword evidence="1" id="KW-0812">Transmembrane</keyword>
<gene>
    <name evidence="2" type="ORF">BJG266_LOCUS15596</name>
    <name evidence="3" type="ORF">QVE165_LOCUS20973</name>
</gene>